<name>A0A858NEW8_9VIRU</name>
<reference evidence="2" key="1">
    <citation type="submission" date="2020-04" db="EMBL/GenBank/DDBJ databases">
        <title>Genomes of microviruses in a sewage oxidation pond.</title>
        <authorList>
            <person name="Schreck J."/>
            <person name="Kraberger S."/>
            <person name="Scotch M."/>
            <person name="Halden R.U."/>
            <person name="Varsani A."/>
        </authorList>
    </citation>
    <scope>NUCLEOTIDE SEQUENCE</scope>
    <source>
        <strain evidence="2">6538_354</strain>
    </source>
</reference>
<evidence type="ECO:0000313" key="2">
    <source>
        <dbReference type="EMBL" id="QJB18551.1"/>
    </source>
</evidence>
<dbReference type="EMBL" id="MT309816">
    <property type="protein sequence ID" value="QJB18551.1"/>
    <property type="molecule type" value="Genomic_DNA"/>
</dbReference>
<accession>A0A858NEW8</accession>
<protein>
    <submittedName>
        <fullName evidence="2">Capsid protein</fullName>
    </submittedName>
</protein>
<proteinExistence type="predicted"/>
<sequence>MAFSRFGRRRSYRRFPRRGYRNGPRRNYRFSRRNYRSRRPQRGNFRRRNWISPFNKKRDTMRSSQDDNMNEFGVIDAPNTFFGFCPTFRQLLSSNSSVNTLPHSRQSAKIGFTGYKERVLIATGSSLIWRRIVLWSYTQFTPAQPPVKGQSTDNPNWYGRQTTPLENTIALREFLFEGTDGTDYTVHSIHEAKLNRNNFTVAYDRTRWLNPTHDTEDFGYQKEFKFWNPGGKIIYDDDESGSEKLPANGWSSSTRESRGNMYIFDIFNSGLGLTSDVSNIARFCPQGTAYWVEG</sequence>
<organism evidence="2">
    <name type="scientific">Genomoviridae sp</name>
    <dbReference type="NCBI Taxonomy" id="2202565"/>
    <lineage>
        <taxon>Viruses</taxon>
        <taxon>Monodnaviria</taxon>
        <taxon>Shotokuvirae</taxon>
        <taxon>Cressdnaviricota</taxon>
        <taxon>Repensiviricetes</taxon>
        <taxon>Geplafuvirales</taxon>
        <taxon>Genomoviridae</taxon>
    </lineage>
</organism>
<feature type="region of interest" description="Disordered" evidence="1">
    <location>
        <begin position="14"/>
        <end position="42"/>
    </location>
</feature>
<evidence type="ECO:0000256" key="1">
    <source>
        <dbReference type="SAM" id="MobiDB-lite"/>
    </source>
</evidence>